<proteinExistence type="predicted"/>
<organism evidence="1 2">
    <name type="scientific">Steinernema hermaphroditum</name>
    <dbReference type="NCBI Taxonomy" id="289476"/>
    <lineage>
        <taxon>Eukaryota</taxon>
        <taxon>Metazoa</taxon>
        <taxon>Ecdysozoa</taxon>
        <taxon>Nematoda</taxon>
        <taxon>Chromadorea</taxon>
        <taxon>Rhabditida</taxon>
        <taxon>Tylenchina</taxon>
        <taxon>Panagrolaimomorpha</taxon>
        <taxon>Strongyloidoidea</taxon>
        <taxon>Steinernematidae</taxon>
        <taxon>Steinernema</taxon>
    </lineage>
</organism>
<reference evidence="1" key="1">
    <citation type="submission" date="2023-06" db="EMBL/GenBank/DDBJ databases">
        <title>Genomic analysis of the entomopathogenic nematode Steinernema hermaphroditum.</title>
        <authorList>
            <person name="Schwarz E.M."/>
            <person name="Heppert J.K."/>
            <person name="Baniya A."/>
            <person name="Schwartz H.T."/>
            <person name="Tan C.-H."/>
            <person name="Antoshechkin I."/>
            <person name="Sternberg P.W."/>
            <person name="Goodrich-Blair H."/>
            <person name="Dillman A.R."/>
        </authorList>
    </citation>
    <scope>NUCLEOTIDE SEQUENCE</scope>
    <source>
        <strain evidence="1">PS9179</strain>
        <tissue evidence="1">Whole animal</tissue>
    </source>
</reference>
<comment type="caution">
    <text evidence="1">The sequence shown here is derived from an EMBL/GenBank/DDBJ whole genome shotgun (WGS) entry which is preliminary data.</text>
</comment>
<dbReference type="Proteomes" id="UP001175271">
    <property type="component" value="Unassembled WGS sequence"/>
</dbReference>
<protein>
    <submittedName>
        <fullName evidence="1">Uncharacterized protein</fullName>
    </submittedName>
</protein>
<evidence type="ECO:0000313" key="2">
    <source>
        <dbReference type="Proteomes" id="UP001175271"/>
    </source>
</evidence>
<evidence type="ECO:0000313" key="1">
    <source>
        <dbReference type="EMBL" id="KAK0415948.1"/>
    </source>
</evidence>
<dbReference type="EMBL" id="JAUCMV010000002">
    <property type="protein sequence ID" value="KAK0415948.1"/>
    <property type="molecule type" value="Genomic_DNA"/>
</dbReference>
<accession>A0AA39I3M6</accession>
<name>A0AA39I3M6_9BILA</name>
<dbReference type="AlphaFoldDB" id="A0AA39I3M6"/>
<keyword evidence="2" id="KW-1185">Reference proteome</keyword>
<gene>
    <name evidence="1" type="ORF">QR680_012211</name>
</gene>
<sequence length="106" mass="11534">MRDASIVAEKHKPFLVNRLNVRDGLSSSDIAVLRSMKFTATDVERGHPGQTPTSLTAEGTEDVIDNIAAVERICAGKKELCLQKLNLPIEETASSLITWGIDSEVI</sequence>